<dbReference type="EMBL" id="CCBQ010000045">
    <property type="protein sequence ID" value="CDO95433.1"/>
    <property type="molecule type" value="Genomic_DNA"/>
</dbReference>
<accession>A0A0A8LBE2</accession>
<evidence type="ECO:0000313" key="2">
    <source>
        <dbReference type="Proteomes" id="UP000031516"/>
    </source>
</evidence>
<reference evidence="1 2" key="1">
    <citation type="submission" date="2014-03" db="EMBL/GenBank/DDBJ databases">
        <title>The genome of Kluyveromyces dobzhanskii.</title>
        <authorList>
            <person name="Nystedt B."/>
            <person name="Astrom S."/>
        </authorList>
    </citation>
    <scope>NUCLEOTIDE SEQUENCE [LARGE SCALE GENOMIC DNA]</scope>
    <source>
        <strain evidence="1 2">CBS 2104</strain>
    </source>
</reference>
<dbReference type="AlphaFoldDB" id="A0A0A8LBE2"/>
<evidence type="ECO:0000313" key="1">
    <source>
        <dbReference type="EMBL" id="CDO95433.1"/>
    </source>
</evidence>
<organism evidence="1 2">
    <name type="scientific">Kluyveromyces dobzhanskii CBS 2104</name>
    <dbReference type="NCBI Taxonomy" id="1427455"/>
    <lineage>
        <taxon>Eukaryota</taxon>
        <taxon>Fungi</taxon>
        <taxon>Dikarya</taxon>
        <taxon>Ascomycota</taxon>
        <taxon>Saccharomycotina</taxon>
        <taxon>Saccharomycetes</taxon>
        <taxon>Saccharomycetales</taxon>
        <taxon>Saccharomycetaceae</taxon>
        <taxon>Kluyveromyces</taxon>
    </lineage>
</organism>
<keyword evidence="2" id="KW-1185">Reference proteome</keyword>
<protein>
    <submittedName>
        <fullName evidence="1">WGS project CCBQ000000000 data, contig 00015</fullName>
    </submittedName>
</protein>
<dbReference type="Proteomes" id="UP000031516">
    <property type="component" value="Unassembled WGS sequence"/>
</dbReference>
<proteinExistence type="predicted"/>
<dbReference type="OrthoDB" id="4039294at2759"/>
<gene>
    <name evidence="1" type="ORF">KLDO_g3674</name>
</gene>
<comment type="caution">
    <text evidence="1">The sequence shown here is derived from an EMBL/GenBank/DDBJ whole genome shotgun (WGS) entry which is preliminary data.</text>
</comment>
<sequence>MGRDFYGEVREEVIKRGEPLVPEFIKNNSEIKNSTLPNGNSVLEPVVVTGWVNKLRRNVIDKKEYVEAEIETQKSAARNELETIKQYWSQNVFADKKELDSQVVTAGVFALGAWCFGSVLSCKNNWGFQSLWNSDQAGVLKRTPTAFSRILTSLPVRMTLPWIAAGVTFSKLAPNTWNNALQTLKRDVLPKDVVEQSSALYDDLIERGFKVHAKSLNQSAHENLQATICSIRETIAENIK</sequence>
<name>A0A0A8LBE2_9SACH</name>